<dbReference type="AlphaFoldDB" id="A0A6C0BR62"/>
<name>A0A6C0BR62_9ZZZZ</name>
<organism evidence="1">
    <name type="scientific">viral metagenome</name>
    <dbReference type="NCBI Taxonomy" id="1070528"/>
    <lineage>
        <taxon>unclassified sequences</taxon>
        <taxon>metagenomes</taxon>
        <taxon>organismal metagenomes</taxon>
    </lineage>
</organism>
<proteinExistence type="predicted"/>
<reference evidence="1" key="1">
    <citation type="journal article" date="2020" name="Nature">
        <title>Giant virus diversity and host interactions through global metagenomics.</title>
        <authorList>
            <person name="Schulz F."/>
            <person name="Roux S."/>
            <person name="Paez-Espino D."/>
            <person name="Jungbluth S."/>
            <person name="Walsh D.A."/>
            <person name="Denef V.J."/>
            <person name="McMahon K.D."/>
            <person name="Konstantinidis K.T."/>
            <person name="Eloe-Fadrosh E.A."/>
            <person name="Kyrpides N.C."/>
            <person name="Woyke T."/>
        </authorList>
    </citation>
    <scope>NUCLEOTIDE SEQUENCE</scope>
    <source>
        <strain evidence="1">GVMAG-M-3300018416-26</strain>
    </source>
</reference>
<protein>
    <submittedName>
        <fullName evidence="1">Uncharacterized protein</fullName>
    </submittedName>
</protein>
<dbReference type="EMBL" id="MN739215">
    <property type="protein sequence ID" value="QHS94049.1"/>
    <property type="molecule type" value="Genomic_DNA"/>
</dbReference>
<accession>A0A6C0BR62</accession>
<evidence type="ECO:0000313" key="1">
    <source>
        <dbReference type="EMBL" id="QHS94049.1"/>
    </source>
</evidence>
<sequence>MIHNQLFCEEPTMDLIIELLKCYGLSSLNDNIEFSKADLCENKTVEKMEDMIHELIMYYLPCKAKIYLDVITEKRAITILSQFIKLFSYKLARKERIINKRKVIFYRIQKIEDTKLHIDNSSTYQLLF</sequence>